<gene>
    <name evidence="7" type="ORF">E4U43_003811</name>
</gene>
<dbReference type="SUPFAM" id="SSF57667">
    <property type="entry name" value="beta-beta-alpha zinc fingers"/>
    <property type="match status" value="1"/>
</dbReference>
<dbReference type="AlphaFoldDB" id="A0A9P7N6R1"/>
<keyword evidence="8" id="KW-1185">Reference proteome</keyword>
<feature type="compositionally biased region" description="Low complexity" evidence="5">
    <location>
        <begin position="179"/>
        <end position="191"/>
    </location>
</feature>
<feature type="compositionally biased region" description="Basic and acidic residues" evidence="5">
    <location>
        <begin position="308"/>
        <end position="333"/>
    </location>
</feature>
<proteinExistence type="inferred from homology"/>
<evidence type="ECO:0000256" key="3">
    <source>
        <dbReference type="ARBA" id="ARBA00022771"/>
    </source>
</evidence>
<dbReference type="OrthoDB" id="10266249at2759"/>
<dbReference type="PROSITE" id="PS00028">
    <property type="entry name" value="ZINC_FINGER_C2H2_1"/>
    <property type="match status" value="1"/>
</dbReference>
<feature type="compositionally biased region" description="Gly residues" evidence="5">
    <location>
        <begin position="268"/>
        <end position="277"/>
    </location>
</feature>
<evidence type="ECO:0000256" key="4">
    <source>
        <dbReference type="ARBA" id="ARBA00022833"/>
    </source>
</evidence>
<dbReference type="GO" id="GO:0005634">
    <property type="term" value="C:nucleus"/>
    <property type="evidence" value="ECO:0007669"/>
    <property type="project" value="TreeGrafter"/>
</dbReference>
<dbReference type="InterPro" id="IPR013087">
    <property type="entry name" value="Znf_C2H2_type"/>
</dbReference>
<accession>A0A9P7N6R1</accession>
<feature type="compositionally biased region" description="Basic and acidic residues" evidence="5">
    <location>
        <begin position="198"/>
        <end position="213"/>
    </location>
</feature>
<dbReference type="GO" id="GO:0006974">
    <property type="term" value="P:DNA damage response"/>
    <property type="evidence" value="ECO:0007669"/>
    <property type="project" value="TreeGrafter"/>
</dbReference>
<dbReference type="GO" id="GO:0008270">
    <property type="term" value="F:zinc ion binding"/>
    <property type="evidence" value="ECO:0007669"/>
    <property type="project" value="UniProtKB-KW"/>
</dbReference>
<organism evidence="7 8">
    <name type="scientific">Claviceps pusilla</name>
    <dbReference type="NCBI Taxonomy" id="123648"/>
    <lineage>
        <taxon>Eukaryota</taxon>
        <taxon>Fungi</taxon>
        <taxon>Dikarya</taxon>
        <taxon>Ascomycota</taxon>
        <taxon>Pezizomycotina</taxon>
        <taxon>Sordariomycetes</taxon>
        <taxon>Hypocreomycetidae</taxon>
        <taxon>Hypocreales</taxon>
        <taxon>Clavicipitaceae</taxon>
        <taxon>Claviceps</taxon>
    </lineage>
</organism>
<dbReference type="InterPro" id="IPR019447">
    <property type="entry name" value="DNA/RNA-bd_Kin17_WH-like_dom"/>
</dbReference>
<dbReference type="GO" id="GO:0003690">
    <property type="term" value="F:double-stranded DNA binding"/>
    <property type="evidence" value="ECO:0007669"/>
    <property type="project" value="TreeGrafter"/>
</dbReference>
<dbReference type="GO" id="GO:0006260">
    <property type="term" value="P:DNA replication"/>
    <property type="evidence" value="ECO:0007669"/>
    <property type="project" value="TreeGrafter"/>
</dbReference>
<dbReference type="InterPro" id="IPR038254">
    <property type="entry name" value="KIN17_WH-like_sf"/>
</dbReference>
<dbReference type="InterPro" id="IPR037321">
    <property type="entry name" value="KIN17-like"/>
</dbReference>
<reference evidence="7" key="1">
    <citation type="journal article" date="2020" name="bioRxiv">
        <title>Whole genome comparisons of ergot fungi reveals the divergence and evolution of species within the genus Claviceps are the result of varying mechanisms driving genome evolution and host range expansion.</title>
        <authorList>
            <person name="Wyka S.A."/>
            <person name="Mondo S.J."/>
            <person name="Liu M."/>
            <person name="Dettman J."/>
            <person name="Nalam V."/>
            <person name="Broders K.D."/>
        </authorList>
    </citation>
    <scope>NUCLEOTIDE SEQUENCE</scope>
    <source>
        <strain evidence="7">CCC 602</strain>
    </source>
</reference>
<evidence type="ECO:0000256" key="1">
    <source>
        <dbReference type="ARBA" id="ARBA00008517"/>
    </source>
</evidence>
<dbReference type="Proteomes" id="UP000748025">
    <property type="component" value="Unassembled WGS sequence"/>
</dbReference>
<comment type="similarity">
    <text evidence="1">Belongs to the KIN17 family.</text>
</comment>
<dbReference type="SMART" id="SM01253">
    <property type="entry name" value="Kin17_mid"/>
    <property type="match status" value="1"/>
</dbReference>
<dbReference type="InterPro" id="IPR056767">
    <property type="entry name" value="C2H2-Znf_KIN17"/>
</dbReference>
<keyword evidence="2" id="KW-0479">Metal-binding</keyword>
<evidence type="ECO:0000256" key="2">
    <source>
        <dbReference type="ARBA" id="ARBA00022723"/>
    </source>
</evidence>
<dbReference type="Gene3D" id="1.10.10.2030">
    <property type="entry name" value="DNA/RNA-binding protein Kin17, conserved domain"/>
    <property type="match status" value="1"/>
</dbReference>
<keyword evidence="3" id="KW-0863">Zinc-finger</keyword>
<dbReference type="EMBL" id="SRPW01002511">
    <property type="protein sequence ID" value="KAG5992329.1"/>
    <property type="molecule type" value="Genomic_DNA"/>
</dbReference>
<dbReference type="PANTHER" id="PTHR12805">
    <property type="entry name" value="KIN17 KIN, ANTIGENIC DETERMINANT OF RECA PROTEIN HOMOLOG"/>
    <property type="match status" value="1"/>
</dbReference>
<dbReference type="PANTHER" id="PTHR12805:SF0">
    <property type="entry name" value="DNA_RNA-BINDING PROTEIN KIN17"/>
    <property type="match status" value="1"/>
</dbReference>
<dbReference type="Pfam" id="PF25095">
    <property type="entry name" value="C2H2-zf_KIN17"/>
    <property type="match status" value="1"/>
</dbReference>
<keyword evidence="4" id="KW-0862">Zinc</keyword>
<feature type="region of interest" description="Disordered" evidence="5">
    <location>
        <begin position="177"/>
        <end position="350"/>
    </location>
</feature>
<protein>
    <recommendedName>
        <fullName evidence="6">C2H2-type domain-containing protein</fullName>
    </recommendedName>
</protein>
<evidence type="ECO:0000313" key="7">
    <source>
        <dbReference type="EMBL" id="KAG5992329.1"/>
    </source>
</evidence>
<evidence type="ECO:0000256" key="5">
    <source>
        <dbReference type="SAM" id="MobiDB-lite"/>
    </source>
</evidence>
<feature type="domain" description="C2H2-type" evidence="6">
    <location>
        <begin position="28"/>
        <end position="50"/>
    </location>
</feature>
<dbReference type="Pfam" id="PF10357">
    <property type="entry name" value="WH_KIN17"/>
    <property type="match status" value="1"/>
</dbReference>
<dbReference type="InterPro" id="IPR036236">
    <property type="entry name" value="Znf_C2H2_sf"/>
</dbReference>
<feature type="compositionally biased region" description="Polar residues" evidence="5">
    <location>
        <begin position="215"/>
        <end position="233"/>
    </location>
</feature>
<comment type="caution">
    <text evidence="7">The sequence shown here is derived from an EMBL/GenBank/DDBJ whole genome shotgun (WGS) entry which is preliminary data.</text>
</comment>
<dbReference type="FunFam" id="1.10.10.2030:FF:000001">
    <property type="entry name" value="DNA/RNA-binding protein KIN17, putative"/>
    <property type="match status" value="1"/>
</dbReference>
<sequence length="350" mass="39126">MPKAEVGSTKHLANKLKSKGLQRLRWYCQVCEKQCRDANGFKMHTQSESHVRQMLVVGEDPKKYINQFSDDFLRDFLQLLKTGHGEKQVNMNHFYQEYIANKEHIHMNATRWPSLTEFAKYLGKEGICRVEETDKGIHISWIDNSPEALRRQEALRRKEAQDQGDEQLEQRMIREQIRRAQQASAAAAAWRGEGGEGQGKEEERELRRQDGDQKITLSFGSSKARSATETSSGNVGGEEVKTPSLDSSALTVPGKMEESTATNPKPAGSGGGGGGGISMKLGAKPQTKNVFAQAKKNALASGSKKHGKIEQPKKMSEAERIMRQEMDRKRSRESAGFGFNMSSGKKQRNI</sequence>
<evidence type="ECO:0000259" key="6">
    <source>
        <dbReference type="PROSITE" id="PS00028"/>
    </source>
</evidence>
<evidence type="ECO:0000313" key="8">
    <source>
        <dbReference type="Proteomes" id="UP000748025"/>
    </source>
</evidence>
<name>A0A9P7N6R1_9HYPO</name>